<feature type="region of interest" description="Disordered" evidence="1">
    <location>
        <begin position="292"/>
        <end position="336"/>
    </location>
</feature>
<evidence type="ECO:0000256" key="1">
    <source>
        <dbReference type="SAM" id="MobiDB-lite"/>
    </source>
</evidence>
<feature type="region of interest" description="Disordered" evidence="1">
    <location>
        <begin position="1"/>
        <end position="259"/>
    </location>
</feature>
<dbReference type="EMBL" id="JAVHJO010000008">
    <property type="protein sequence ID" value="KAK6538319.1"/>
    <property type="molecule type" value="Genomic_DNA"/>
</dbReference>
<feature type="compositionally biased region" description="Low complexity" evidence="1">
    <location>
        <begin position="311"/>
        <end position="321"/>
    </location>
</feature>
<reference evidence="2 3" key="1">
    <citation type="submission" date="2019-10" db="EMBL/GenBank/DDBJ databases">
        <authorList>
            <person name="Palmer J.M."/>
        </authorList>
    </citation>
    <scope>NUCLEOTIDE SEQUENCE [LARGE SCALE GENOMIC DNA]</scope>
    <source>
        <strain evidence="2 3">TWF694</strain>
    </source>
</reference>
<feature type="region of interest" description="Disordered" evidence="1">
    <location>
        <begin position="990"/>
        <end position="1017"/>
    </location>
</feature>
<feature type="region of interest" description="Disordered" evidence="1">
    <location>
        <begin position="827"/>
        <end position="892"/>
    </location>
</feature>
<gene>
    <name evidence="2" type="ORF">TWF694_011199</name>
</gene>
<feature type="compositionally biased region" description="Low complexity" evidence="1">
    <location>
        <begin position="738"/>
        <end position="760"/>
    </location>
</feature>
<feature type="compositionally biased region" description="Polar residues" evidence="1">
    <location>
        <begin position="103"/>
        <end position="116"/>
    </location>
</feature>
<feature type="region of interest" description="Disordered" evidence="1">
    <location>
        <begin position="569"/>
        <end position="813"/>
    </location>
</feature>
<accession>A0AAV9XAZ3</accession>
<proteinExistence type="predicted"/>
<protein>
    <submittedName>
        <fullName evidence="2">Uncharacterized protein</fullName>
    </submittedName>
</protein>
<keyword evidence="3" id="KW-1185">Reference proteome</keyword>
<evidence type="ECO:0000313" key="3">
    <source>
        <dbReference type="Proteomes" id="UP001365542"/>
    </source>
</evidence>
<feature type="compositionally biased region" description="Low complexity" evidence="1">
    <location>
        <begin position="697"/>
        <end position="710"/>
    </location>
</feature>
<sequence length="1033" mass="116066">MFPNKSGYHKTSNDNAHDNGLRKATAMSADKQKASSRSPLPSSSRHRTLEHYFQRKPSQQQDPTTPTRTLSESNRQHVHPSSSTRQPPPKPPQWMNKVAAPTNRASPSIQLNQKIEQGQRKRREDWSDNDDDDINSAGPSDSRTIVVRRPQASQSKPASKPSSLISHRKPERKTLAINSRNVAIPSRPLGKGNMGQNVEDTSSGEDMGFDESESEIDKGEDEIQDSSGEDQAPAQVQYTATDGDGLQVQDHSNNRKDIVRKRAAAVESIESNDSDEFEDAVDVVQMDIEYLDSSEKEEDTRMSDLQEQKTTKTQQEASSSTSEEEDERKILLATPKSSQRISNMIVDITPRRSMANPHLLEEDPDELEREEEEAKQEIIREVLTKKAEINARRNFDIIVTTPTYEEVCDHLYNPDEWEAVAIDSRWTGEDGHATYTIVYKDGHMRTVESDEIEDHIDPQILEDFENDLFAREENPETWYYPSFKAPGGAFAGGTSITSGASKRKGRRSDAKIFLDNCYRLGMPEELNIPMTDSSEFDSDEEFTKGSNSRIDPSQYDKFDITDAEILATIRENSSDNESWGEDRKPKRRRPRGGRGGRVSSIVKSAPSDTSRGRGRPRLIPTRGGSTPRRARGSNVVKASATSRGRGRPRGTKSFERIETSASNSSREETPLVVITRTPVKTPPSRGRPKGSKNHLKPIPSDISESSLSDLSSREHQQPQTKISVASEPLLSPTPKSNPKPTFKPTVKPTFKPISKSSPSKPVKKDQIGDSITVKHPKLKPTRMPKLPWTPSGARGPGRPPGPRRPNPPPVEEADLIEQTIRTAGAYIPSHTRTLSQTSQIESARPKKRRRIRFGRDGPEEVTDNDTPQRKRPTSQSHQQHKSPNSKQKRQSMDNDIYQLDIKQIINKMLLDGSPAYHVQLNNPNKDTIWVRLEDLKSKDAKQKVKAFEAVLREREAVSRQLYDSISAQLQLERDKQRLAEREAQILGKKAGTKAGAITASQEEEWEDREREIQRKKENAAKRLAMQETLFAGT</sequence>
<feature type="compositionally biased region" description="Basic and acidic residues" evidence="1">
    <location>
        <begin position="1007"/>
        <end position="1017"/>
    </location>
</feature>
<dbReference type="AlphaFoldDB" id="A0AAV9XAZ3"/>
<feature type="compositionally biased region" description="Pro residues" evidence="1">
    <location>
        <begin position="797"/>
        <end position="810"/>
    </location>
</feature>
<feature type="compositionally biased region" description="Polar residues" evidence="1">
    <location>
        <begin position="830"/>
        <end position="841"/>
    </location>
</feature>
<feature type="compositionally biased region" description="Acidic residues" evidence="1">
    <location>
        <begin position="207"/>
        <end position="228"/>
    </location>
</feature>
<feature type="compositionally biased region" description="Basic residues" evidence="1">
    <location>
        <begin position="686"/>
        <end position="695"/>
    </location>
</feature>
<feature type="compositionally biased region" description="Basic and acidic residues" evidence="1">
    <location>
        <begin position="298"/>
        <end position="310"/>
    </location>
</feature>
<evidence type="ECO:0000313" key="2">
    <source>
        <dbReference type="EMBL" id="KAK6538319.1"/>
    </source>
</evidence>
<feature type="compositionally biased region" description="Polar residues" evidence="1">
    <location>
        <begin position="56"/>
        <end position="85"/>
    </location>
</feature>
<feature type="compositionally biased region" description="Polar residues" evidence="1">
    <location>
        <begin position="873"/>
        <end position="885"/>
    </location>
</feature>
<feature type="compositionally biased region" description="Basic residues" evidence="1">
    <location>
        <begin position="585"/>
        <end position="594"/>
    </location>
</feature>
<feature type="compositionally biased region" description="Basic and acidic residues" evidence="1">
    <location>
        <begin position="117"/>
        <end position="126"/>
    </location>
</feature>
<feature type="compositionally biased region" description="Low complexity" evidence="1">
    <location>
        <begin position="150"/>
        <end position="163"/>
    </location>
</feature>
<feature type="region of interest" description="Disordered" evidence="1">
    <location>
        <begin position="528"/>
        <end position="556"/>
    </location>
</feature>
<comment type="caution">
    <text evidence="2">The sequence shown here is derived from an EMBL/GenBank/DDBJ whole genome shotgun (WGS) entry which is preliminary data.</text>
</comment>
<organism evidence="2 3">
    <name type="scientific">Orbilia ellipsospora</name>
    <dbReference type="NCBI Taxonomy" id="2528407"/>
    <lineage>
        <taxon>Eukaryota</taxon>
        <taxon>Fungi</taxon>
        <taxon>Dikarya</taxon>
        <taxon>Ascomycota</taxon>
        <taxon>Pezizomycotina</taxon>
        <taxon>Orbiliomycetes</taxon>
        <taxon>Orbiliales</taxon>
        <taxon>Orbiliaceae</taxon>
        <taxon>Orbilia</taxon>
    </lineage>
</organism>
<dbReference type="Proteomes" id="UP001365542">
    <property type="component" value="Unassembled WGS sequence"/>
</dbReference>
<feature type="compositionally biased region" description="Basic and acidic residues" evidence="1">
    <location>
        <begin position="11"/>
        <end position="21"/>
    </location>
</feature>
<name>A0AAV9XAZ3_9PEZI</name>